<organism evidence="4">
    <name type="scientific">Rhodnius prolixus</name>
    <name type="common">Triatomid bug</name>
    <dbReference type="NCBI Taxonomy" id="13249"/>
    <lineage>
        <taxon>Eukaryota</taxon>
        <taxon>Metazoa</taxon>
        <taxon>Ecdysozoa</taxon>
        <taxon>Arthropoda</taxon>
        <taxon>Hexapoda</taxon>
        <taxon>Insecta</taxon>
        <taxon>Pterygota</taxon>
        <taxon>Neoptera</taxon>
        <taxon>Paraneoptera</taxon>
        <taxon>Hemiptera</taxon>
        <taxon>Heteroptera</taxon>
        <taxon>Panheteroptera</taxon>
        <taxon>Cimicomorpha</taxon>
        <taxon>Reduviidae</taxon>
        <taxon>Triatominae</taxon>
        <taxon>Rhodnius</taxon>
    </lineage>
</organism>
<sequence>MDRSHKKHTDDGYDFTSKKIKQEGELEVTGISRSGRVRKKSSKLTDFESLDEIDIRSNSRIKKEKLEQTPTSTVSRPIKKERIVKEEILSDVEDSDLQEGSYPVKQDHYSEESDNDGYPPNEDSSMDSLGSELEEGDDVEMERDDGNGFQPITGDDSSDEASSRQRGLFGSNKSNKKKLIIKEGKILGKVKTPKKDKGTSRLTAYMLWAKEIRQKLMRSNPEMDFSQMSKKLGELWGRVPFHEKDVWKRRANRASVVKKPPGNTNQTRPAILTQTSTVQEQQSNANQTRKVKTSPTRKFLSKPAQPQQHLQQALTPSSQVISTSAASSTVSSDSKAQSKNSFSADSSVFKPVSTSAMDVAAHLKLLGESLTIIGERLTEHEGQIAVSGSFSVLLDSLLCALGPLLCLTQQVPQMNVVPQEQLSQIMDNIAYIMPGL</sequence>
<proteinExistence type="predicted"/>
<feature type="compositionally biased region" description="Basic and acidic residues" evidence="2">
    <location>
        <begin position="78"/>
        <end position="88"/>
    </location>
</feature>
<dbReference type="RefSeq" id="XP_073977068.1">
    <property type="nucleotide sequence ID" value="XM_074120967.1"/>
</dbReference>
<dbReference type="Gene3D" id="1.10.30.10">
    <property type="entry name" value="High mobility group box domain"/>
    <property type="match status" value="1"/>
</dbReference>
<name>A0A4P6D6R7_RHOPR</name>
<dbReference type="Proteomes" id="UP000015103">
    <property type="component" value="Unassembled WGS sequence"/>
</dbReference>
<evidence type="ECO:0000313" key="4">
    <source>
        <dbReference type="EMBL" id="MOY45335.1"/>
    </source>
</evidence>
<evidence type="ECO:0000256" key="2">
    <source>
        <dbReference type="SAM" id="MobiDB-lite"/>
    </source>
</evidence>
<dbReference type="SMART" id="SM00398">
    <property type="entry name" value="HMG"/>
    <property type="match status" value="1"/>
</dbReference>
<feature type="DNA-binding region" description="HMG box" evidence="1">
    <location>
        <begin position="198"/>
        <end position="253"/>
    </location>
</feature>
<dbReference type="GO" id="GO:0005634">
    <property type="term" value="C:nucleus"/>
    <property type="evidence" value="ECO:0007669"/>
    <property type="project" value="UniProtKB-UniRule"/>
</dbReference>
<feature type="compositionally biased region" description="Acidic residues" evidence="2">
    <location>
        <begin position="132"/>
        <end position="143"/>
    </location>
</feature>
<dbReference type="AlphaFoldDB" id="A0A4P6D6R7"/>
<dbReference type="PANTHER" id="PTHR46584:SF1">
    <property type="entry name" value="HMG DOMAIN-CONTAINING PROTEIN 4"/>
    <property type="match status" value="1"/>
</dbReference>
<dbReference type="InterPro" id="IPR042477">
    <property type="entry name" value="HMGXB4"/>
</dbReference>
<feature type="compositionally biased region" description="Low complexity" evidence="2">
    <location>
        <begin position="303"/>
        <end position="339"/>
    </location>
</feature>
<evidence type="ECO:0000256" key="1">
    <source>
        <dbReference type="PROSITE-ProRule" id="PRU00267"/>
    </source>
</evidence>
<dbReference type="CDD" id="cd00084">
    <property type="entry name" value="HMG-box_SF"/>
    <property type="match status" value="1"/>
</dbReference>
<dbReference type="InterPro" id="IPR009071">
    <property type="entry name" value="HMG_box_dom"/>
</dbReference>
<dbReference type="EMBL" id="ACPB03001018">
    <property type="status" value="NOT_ANNOTATED_CDS"/>
    <property type="molecule type" value="Genomic_DNA"/>
</dbReference>
<evidence type="ECO:0000313" key="6">
    <source>
        <dbReference type="Proteomes" id="UP000015103"/>
    </source>
</evidence>
<dbReference type="EnsemblMetazoa" id="RPRC017841.R153">
    <property type="protein sequence ID" value="RPRC017841.P153"/>
    <property type="gene ID" value="RPRC017841"/>
</dbReference>
<feature type="domain" description="HMG box" evidence="3">
    <location>
        <begin position="198"/>
        <end position="253"/>
    </location>
</feature>
<evidence type="ECO:0000313" key="5">
    <source>
        <dbReference type="EnsemblMetazoa" id="RPRC017841.P153"/>
    </source>
</evidence>
<reference evidence="5" key="3">
    <citation type="submission" date="2025-05" db="UniProtKB">
        <authorList>
            <consortium name="EnsemblMetazoa"/>
        </authorList>
    </citation>
    <scope>IDENTIFICATION</scope>
</reference>
<evidence type="ECO:0000259" key="3">
    <source>
        <dbReference type="PROSITE" id="PS50118"/>
    </source>
</evidence>
<keyword evidence="1" id="KW-0539">Nucleus</keyword>
<keyword evidence="6" id="KW-1185">Reference proteome</keyword>
<feature type="region of interest" description="Disordered" evidence="2">
    <location>
        <begin position="276"/>
        <end position="347"/>
    </location>
</feature>
<feature type="region of interest" description="Disordered" evidence="2">
    <location>
        <begin position="56"/>
        <end position="175"/>
    </location>
</feature>
<keyword evidence="1" id="KW-0238">DNA-binding</keyword>
<reference evidence="4" key="2">
    <citation type="submission" date="2019-04" db="EMBL/GenBank/DDBJ databases">
        <title>Analysis of the testis transcriptome of the Chagas disease vector Rhodnius prolixus.</title>
        <authorList>
            <person name="Cesar J."/>
            <person name="Ribeiro J.M."/>
            <person name="Pereira M.H."/>
            <person name="Araujo R.N."/>
            <person name="Gontijo N.F."/>
            <person name="Pessoa G."/>
            <person name="Sant'Anna M.V."/>
            <person name="Sorgine M.H."/>
            <person name="Majerowicz D."/>
            <person name="Carvalho A.B."/>
            <person name="Braz G."/>
            <person name="Mesquita R."/>
            <person name="Lagerblad P.O."/>
            <person name="Koerich L.B."/>
        </authorList>
    </citation>
    <scope>NUCLEOTIDE SEQUENCE</scope>
</reference>
<dbReference type="SUPFAM" id="SSF47095">
    <property type="entry name" value="HMG-box"/>
    <property type="match status" value="1"/>
</dbReference>
<dbReference type="GeneID" id="141450478"/>
<dbReference type="PROSITE" id="PS50118">
    <property type="entry name" value="HMG_BOX_2"/>
    <property type="match status" value="1"/>
</dbReference>
<accession>A0A4P6D6R7</accession>
<dbReference type="GO" id="GO:0003677">
    <property type="term" value="F:DNA binding"/>
    <property type="evidence" value="ECO:0007669"/>
    <property type="project" value="UniProtKB-UniRule"/>
</dbReference>
<dbReference type="Pfam" id="PF00505">
    <property type="entry name" value="HMG_box"/>
    <property type="match status" value="1"/>
</dbReference>
<feature type="compositionally biased region" description="Polar residues" evidence="2">
    <location>
        <begin position="276"/>
        <end position="296"/>
    </location>
</feature>
<reference evidence="6" key="1">
    <citation type="submission" date="2015-04" db="EMBL/GenBank/DDBJ databases">
        <authorList>
            <person name="Wilson R.K."/>
            <person name="Warren W."/>
            <person name="Dotson E."/>
            <person name="Oliveira P.L."/>
        </authorList>
    </citation>
    <scope>NUCLEOTIDE SEQUENCE</scope>
</reference>
<dbReference type="VEuPathDB" id="VectorBase:RPRC017841"/>
<dbReference type="InterPro" id="IPR036910">
    <property type="entry name" value="HMG_box_dom_sf"/>
</dbReference>
<dbReference type="RefSeq" id="XP_073977069.1">
    <property type="nucleotide sequence ID" value="XM_074120968.1"/>
</dbReference>
<protein>
    <submittedName>
        <fullName evidence="4 5">Putative hmg-box transcription factor rhodnius neglectus</fullName>
    </submittedName>
</protein>
<dbReference type="EMBL" id="GHKJ01000305">
    <property type="protein sequence ID" value="MOY45335.1"/>
    <property type="molecule type" value="Transcribed_RNA"/>
</dbReference>
<dbReference type="PANTHER" id="PTHR46584">
    <property type="entry name" value="HMG DOMAIN-CONTAINING PROTEIN 4"/>
    <property type="match status" value="1"/>
</dbReference>